<dbReference type="RefSeq" id="WP_114594566.1">
    <property type="nucleotide sequence ID" value="NZ_CP031166.1"/>
</dbReference>
<gene>
    <name evidence="1" type="ORF">DVS28_b0193</name>
</gene>
<protein>
    <submittedName>
        <fullName evidence="1">Uncharacterized protein</fullName>
    </submittedName>
</protein>
<accession>A0A346Y666</accession>
<name>A0A346Y666_9ACTN</name>
<keyword evidence="1" id="KW-0614">Plasmid</keyword>
<proteinExistence type="predicted"/>
<dbReference type="Proteomes" id="UP000264006">
    <property type="component" value="Plasmid pEDY32-46I"/>
</dbReference>
<sequence>MTIVTAHDHLRRIVADLNADRGVSDLDDVTVLAAAIVGGAVRFTTAGAEVVTDPSPVGIAVPNLPTAVEVRSRIANAHQLGATGIAPIRHGVDVVVRPDKDDLWVLGYEPGRNGDLLDWIGDLSVEQSDDSDSDEWVRAADLVDGDVVDLSTVPILSIEPSAPFELAQVESAVRENDRVVGLHTDGGSAGVPAGLWVRRTGHAHLAADIIGGTDPESAVETIVGRVREAEQANAETAVMQGDLPGSAMADCQSAGWILGSVEQMDDDILEGIVGYGIPGGVVRAILASYFADEIAAGQSQTGRMVESWSEAGVAKIAEAMGVSTDEVRATLSGDLAEPALVTVVPGRSWLVYREQEAADGTWTREWAGGIDAVDGLFDAHCKVCGIESAGHETRREAANLLVRRHGPDGRGHSTAVAGIEFVGMSRVEATEDGRVRVLLSVTGEIVAVLPAGASRDDADVAVGRWLTAGRPSPTHTGSDPERGSVGLPGHCEDCAAVGHVQAHPELGCGDVGCTAAHDEAPVPSPVAGSVSLPPAARKAAVGTVAAILGVSRADAGNLIDGTGDPAGDTAMLVGRVVEAYATRTPDAIVVARLLAAVHGIDAAWDADDGDQVLVVFHDRAKAAWWGPDGLVVETADGQRLTASSSPDPAKVADRIARLSGEAG</sequence>
<dbReference type="OrthoDB" id="5197737at2"/>
<evidence type="ECO:0000313" key="1">
    <source>
        <dbReference type="EMBL" id="AXV09963.1"/>
    </source>
</evidence>
<dbReference type="EMBL" id="CP031166">
    <property type="protein sequence ID" value="AXV09963.1"/>
    <property type="molecule type" value="Genomic_DNA"/>
</dbReference>
<evidence type="ECO:0000313" key="2">
    <source>
        <dbReference type="Proteomes" id="UP000264006"/>
    </source>
</evidence>
<dbReference type="KEGG" id="euz:DVS28_b0193"/>
<reference evidence="1 2" key="1">
    <citation type="submission" date="2018-09" db="EMBL/GenBank/DDBJ databases">
        <title>Complete genome sequence of Euzebya sp. DY32-46 isolated from seawater of Pacific Ocean.</title>
        <authorList>
            <person name="Xu L."/>
            <person name="Wu Y.-H."/>
            <person name="Xu X.-W."/>
        </authorList>
    </citation>
    <scope>NUCLEOTIDE SEQUENCE [LARGE SCALE GENOMIC DNA]</scope>
    <source>
        <strain evidence="1 2">DY32-46</strain>
        <plasmid evidence="2">pedy32-46i</plasmid>
    </source>
</reference>
<geneLocation type="plasmid" evidence="2">
    <name>pedy32-46i</name>
</geneLocation>
<organism evidence="1 2">
    <name type="scientific">Euzebya pacifica</name>
    <dbReference type="NCBI Taxonomy" id="1608957"/>
    <lineage>
        <taxon>Bacteria</taxon>
        <taxon>Bacillati</taxon>
        <taxon>Actinomycetota</taxon>
        <taxon>Nitriliruptoria</taxon>
        <taxon>Euzebyales</taxon>
    </lineage>
</organism>
<dbReference type="AlphaFoldDB" id="A0A346Y666"/>
<keyword evidence="2" id="KW-1185">Reference proteome</keyword>